<dbReference type="PANTHER" id="PTHR23159:SF31">
    <property type="entry name" value="CENTROSOME-ASSOCIATED PROTEIN CEP250 ISOFORM X1"/>
    <property type="match status" value="1"/>
</dbReference>
<dbReference type="Gene3D" id="1.10.10.2520">
    <property type="entry name" value="Cell wall hydrolase SleB, domain 1"/>
    <property type="match status" value="1"/>
</dbReference>
<evidence type="ECO:0000259" key="4">
    <source>
        <dbReference type="Pfam" id="PF07486"/>
    </source>
</evidence>
<dbReference type="Proteomes" id="UP000183047">
    <property type="component" value="Unassembled WGS sequence"/>
</dbReference>
<evidence type="ECO:0000313" key="7">
    <source>
        <dbReference type="Proteomes" id="UP000183047"/>
    </source>
</evidence>
<dbReference type="EMBL" id="FMUR01000017">
    <property type="protein sequence ID" value="SCY44746.1"/>
    <property type="molecule type" value="Genomic_DNA"/>
</dbReference>
<sequence>MKKEFFLGTLVFIFLWGSFPVSGYADEYDDKIAESEREISDLQRQTDEARKAIENLQGEKEKTKSNVENLKNQKQGFQNQINEYSNKLNVISEEISNNEAEMDEVSQNIIRLSNELSEARAQEEERYKNLKLRIKATYEKGGDKGVLQTLLGSGSFRDFLTKFEYLNAVVAYDNKKINEYKALQREIEAKTDQVKHEEERLQSIQNELDNKQDTLESLTATVNGQLRSTNKTLNDENGKLADYDKELARLDQLQKELAAKVASAQAEYAKRLANRPKENTGGAYAASDSELLWLAATIQAEADGESYEGKLGVGSVIMNRVKSSAFPNDVVGVITQNMQFASYRSGKVELIMGRGPNTMCLKAAQAVLGGARTGDYLFFMTRYWADHYGIAEYTMVGNHAFFYKWVVKEKPPEEPQPEEQQSQPQPEQNQEAPAEENNEEENHDEDSGDDSDDDSNDEDDSDDE</sequence>
<feature type="compositionally biased region" description="Low complexity" evidence="3">
    <location>
        <begin position="418"/>
        <end position="432"/>
    </location>
</feature>
<keyword evidence="6" id="KW-0378">Hydrolase</keyword>
<protein>
    <submittedName>
        <fullName evidence="6">N-terminal domain of peptidoglycan hydrolase CwlO-containing protein</fullName>
    </submittedName>
</protein>
<feature type="domain" description="Peptidoglycan hydrolase PcsB coiled-coil" evidence="5">
    <location>
        <begin position="120"/>
        <end position="190"/>
    </location>
</feature>
<keyword evidence="2" id="KW-0175">Coiled coil</keyword>
<dbReference type="OrthoDB" id="9785345at2"/>
<gene>
    <name evidence="6" type="ORF">SAMN02910451_02648</name>
</gene>
<reference evidence="7" key="1">
    <citation type="submission" date="2016-10" db="EMBL/GenBank/DDBJ databases">
        <authorList>
            <person name="Varghese N."/>
            <person name="Submissions S."/>
        </authorList>
    </citation>
    <scope>NUCLEOTIDE SEQUENCE [LARGE SCALE GENOMIC DNA]</scope>
    <source>
        <strain evidence="7">XBD2006</strain>
    </source>
</reference>
<dbReference type="AlphaFoldDB" id="A0A1G5FZR8"/>
<keyword evidence="7" id="KW-1185">Reference proteome</keyword>
<dbReference type="InterPro" id="IPR011105">
    <property type="entry name" value="Cell_wall_hydrolase_SleB"/>
</dbReference>
<dbReference type="Pfam" id="PF07486">
    <property type="entry name" value="Hydrolase_2"/>
    <property type="match status" value="1"/>
</dbReference>
<name>A0A1G5FZR8_9FIRM</name>
<feature type="coiled-coil region" evidence="2">
    <location>
        <begin position="25"/>
        <end position="140"/>
    </location>
</feature>
<feature type="compositionally biased region" description="Acidic residues" evidence="3">
    <location>
        <begin position="433"/>
        <end position="464"/>
    </location>
</feature>
<keyword evidence="1" id="KW-0732">Signal</keyword>
<evidence type="ECO:0000259" key="5">
    <source>
        <dbReference type="Pfam" id="PF24568"/>
    </source>
</evidence>
<evidence type="ECO:0000313" key="6">
    <source>
        <dbReference type="EMBL" id="SCY44746.1"/>
    </source>
</evidence>
<feature type="coiled-coil region" evidence="2">
    <location>
        <begin position="180"/>
        <end position="267"/>
    </location>
</feature>
<evidence type="ECO:0000256" key="3">
    <source>
        <dbReference type="SAM" id="MobiDB-lite"/>
    </source>
</evidence>
<feature type="domain" description="Cell wall hydrolase SleB" evidence="4">
    <location>
        <begin position="304"/>
        <end position="402"/>
    </location>
</feature>
<organism evidence="6 7">
    <name type="scientific">Butyrivibrio hungatei</name>
    <dbReference type="NCBI Taxonomy" id="185008"/>
    <lineage>
        <taxon>Bacteria</taxon>
        <taxon>Bacillati</taxon>
        <taxon>Bacillota</taxon>
        <taxon>Clostridia</taxon>
        <taxon>Lachnospirales</taxon>
        <taxon>Lachnospiraceae</taxon>
        <taxon>Butyrivibrio</taxon>
    </lineage>
</organism>
<feature type="region of interest" description="Disordered" evidence="3">
    <location>
        <begin position="411"/>
        <end position="464"/>
    </location>
</feature>
<proteinExistence type="predicted"/>
<evidence type="ECO:0000256" key="1">
    <source>
        <dbReference type="ARBA" id="ARBA00022729"/>
    </source>
</evidence>
<evidence type="ECO:0000256" key="2">
    <source>
        <dbReference type="SAM" id="Coils"/>
    </source>
</evidence>
<dbReference type="Pfam" id="PF24568">
    <property type="entry name" value="CC_PcsB"/>
    <property type="match status" value="1"/>
</dbReference>
<dbReference type="PANTHER" id="PTHR23159">
    <property type="entry name" value="CENTROSOMAL PROTEIN 2"/>
    <property type="match status" value="1"/>
</dbReference>
<accession>A0A1G5FZR8</accession>
<dbReference type="InterPro" id="IPR042047">
    <property type="entry name" value="SleB_dom1"/>
</dbReference>
<dbReference type="GO" id="GO:0016787">
    <property type="term" value="F:hydrolase activity"/>
    <property type="evidence" value="ECO:0007669"/>
    <property type="project" value="UniProtKB-KW"/>
</dbReference>
<dbReference type="InterPro" id="IPR057309">
    <property type="entry name" value="PcsB_CC"/>
</dbReference>
<dbReference type="Gene3D" id="6.10.250.3150">
    <property type="match status" value="1"/>
</dbReference>
<dbReference type="RefSeq" id="WP_074463073.1">
    <property type="nucleotide sequence ID" value="NZ_FMUR01000017.1"/>
</dbReference>